<dbReference type="UniPathway" id="UPA00219"/>
<dbReference type="InterPro" id="IPR036615">
    <property type="entry name" value="Mur_ligase_C_dom_sf"/>
</dbReference>
<evidence type="ECO:0000256" key="3">
    <source>
        <dbReference type="ARBA" id="ARBA00022490"/>
    </source>
</evidence>
<keyword evidence="5 7" id="KW-0547">Nucleotide-binding</keyword>
<dbReference type="Gene3D" id="3.40.50.720">
    <property type="entry name" value="NAD(P)-binding Rossmann-like Domain"/>
    <property type="match status" value="1"/>
</dbReference>
<accession>A0A419F7P2</accession>
<evidence type="ECO:0000256" key="2">
    <source>
        <dbReference type="ARBA" id="ARBA00004752"/>
    </source>
</evidence>
<dbReference type="InterPro" id="IPR036565">
    <property type="entry name" value="Mur-like_cat_sf"/>
</dbReference>
<evidence type="ECO:0000259" key="9">
    <source>
        <dbReference type="Pfam" id="PF02875"/>
    </source>
</evidence>
<reference evidence="11 12" key="1">
    <citation type="journal article" date="2017" name="ISME J.">
        <title>Energy and carbon metabolisms in a deep terrestrial subsurface fluid microbial community.</title>
        <authorList>
            <person name="Momper L."/>
            <person name="Jungbluth S.P."/>
            <person name="Lee M.D."/>
            <person name="Amend J.P."/>
        </authorList>
    </citation>
    <scope>NUCLEOTIDE SEQUENCE [LARGE SCALE GENOMIC DNA]</scope>
    <source>
        <strain evidence="11">SURF_17</strain>
    </source>
</reference>
<sequence>MLELSGKRVAVVGMGLSGVAAARMLRRQGSHVVLTDDKTADELKDEMKALVEMNVEYHLGGIEAKVLLDSDLVILSPGVPSDLPQIERARRAGLEVISEIELAYSMCKAPIIAITGTNGKTTTTMLTHHIATHAGLKAGLAGNVEIPFSEIVSEGPFDVMVLEVSSFQLENIKDFRPHVGALLNISPDHLDRYQRLDDYVAAKFLLFENQSNNEFAVLNEDDAAVVQVAERIPSRVLRFSMKTEVEQGAFLRNEHLVVRFDGNESRVMSVSGIPLFGRHNVENVLAAIAATLPLKVPVECYAPAVASFPGVEHRLERVREMDGVLFVNDSKATNIGATEKALESFDRPIVLIAGGRGKKSPYQPLRPLVKNKVRALVVIGEDAALLEDAFGDLVPTRRADTLPEAVRHAASLARSGDCVLLAPACASFDMFRNYKHRGRVFKEAVNAL</sequence>
<keyword evidence="7 8" id="KW-0132">Cell division</keyword>
<dbReference type="InterPro" id="IPR004101">
    <property type="entry name" value="Mur_ligase_C"/>
</dbReference>
<dbReference type="InterPro" id="IPR013221">
    <property type="entry name" value="Mur_ligase_cen"/>
</dbReference>
<dbReference type="SUPFAM" id="SSF53623">
    <property type="entry name" value="MurD-like peptide ligases, catalytic domain"/>
    <property type="match status" value="1"/>
</dbReference>
<proteinExistence type="inferred from homology"/>
<dbReference type="GO" id="GO:0008764">
    <property type="term" value="F:UDP-N-acetylmuramoylalanine-D-glutamate ligase activity"/>
    <property type="evidence" value="ECO:0007669"/>
    <property type="project" value="UniProtKB-UniRule"/>
</dbReference>
<feature type="domain" description="Mur ligase C-terminal" evidence="9">
    <location>
        <begin position="313"/>
        <end position="425"/>
    </location>
</feature>
<dbReference type="Pfam" id="PF08245">
    <property type="entry name" value="Mur_ligase_M"/>
    <property type="match status" value="1"/>
</dbReference>
<keyword evidence="4 7" id="KW-0436">Ligase</keyword>
<comment type="function">
    <text evidence="7 8">Cell wall formation. Catalyzes the addition of glutamate to the nucleotide precursor UDP-N-acetylmuramoyl-L-alanine (UMA).</text>
</comment>
<evidence type="ECO:0000256" key="8">
    <source>
        <dbReference type="RuleBase" id="RU003664"/>
    </source>
</evidence>
<dbReference type="HAMAP" id="MF_00639">
    <property type="entry name" value="MurD"/>
    <property type="match status" value="1"/>
</dbReference>
<dbReference type="SUPFAM" id="SSF51984">
    <property type="entry name" value="MurCD N-terminal domain"/>
    <property type="match status" value="1"/>
</dbReference>
<evidence type="ECO:0000256" key="1">
    <source>
        <dbReference type="ARBA" id="ARBA00004496"/>
    </source>
</evidence>
<dbReference type="EC" id="6.3.2.9" evidence="7 8"/>
<evidence type="ECO:0000256" key="4">
    <source>
        <dbReference type="ARBA" id="ARBA00022598"/>
    </source>
</evidence>
<dbReference type="GO" id="GO:0051301">
    <property type="term" value="P:cell division"/>
    <property type="evidence" value="ECO:0007669"/>
    <property type="project" value="UniProtKB-KW"/>
</dbReference>
<keyword evidence="7 8" id="KW-0133">Cell shape</keyword>
<dbReference type="Pfam" id="PF02875">
    <property type="entry name" value="Mur_ligase_C"/>
    <property type="match status" value="1"/>
</dbReference>
<dbReference type="Gene3D" id="3.90.190.20">
    <property type="entry name" value="Mur ligase, C-terminal domain"/>
    <property type="match status" value="1"/>
</dbReference>
<keyword evidence="7 8" id="KW-0131">Cell cycle</keyword>
<dbReference type="Proteomes" id="UP000285961">
    <property type="component" value="Unassembled WGS sequence"/>
</dbReference>
<evidence type="ECO:0000256" key="5">
    <source>
        <dbReference type="ARBA" id="ARBA00022741"/>
    </source>
</evidence>
<dbReference type="GO" id="GO:0009252">
    <property type="term" value="P:peptidoglycan biosynthetic process"/>
    <property type="evidence" value="ECO:0007669"/>
    <property type="project" value="UniProtKB-UniRule"/>
</dbReference>
<evidence type="ECO:0000256" key="6">
    <source>
        <dbReference type="ARBA" id="ARBA00022840"/>
    </source>
</evidence>
<comment type="similarity">
    <text evidence="7">Belongs to the MurCDEF family.</text>
</comment>
<dbReference type="GO" id="GO:0005524">
    <property type="term" value="F:ATP binding"/>
    <property type="evidence" value="ECO:0007669"/>
    <property type="project" value="UniProtKB-UniRule"/>
</dbReference>
<gene>
    <name evidence="7 11" type="primary">murD</name>
    <name evidence="11" type="ORF">C4532_02525</name>
</gene>
<dbReference type="Gene3D" id="3.40.1190.10">
    <property type="entry name" value="Mur-like, catalytic domain"/>
    <property type="match status" value="1"/>
</dbReference>
<dbReference type="EMBL" id="QZKI01000015">
    <property type="protein sequence ID" value="RJP74438.1"/>
    <property type="molecule type" value="Genomic_DNA"/>
</dbReference>
<dbReference type="InterPro" id="IPR005762">
    <property type="entry name" value="MurD"/>
</dbReference>
<comment type="subcellular location">
    <subcellularLocation>
        <location evidence="1 7 8">Cytoplasm</location>
    </subcellularLocation>
</comment>
<comment type="caution">
    <text evidence="11">The sequence shown here is derived from an EMBL/GenBank/DDBJ whole genome shotgun (WGS) entry which is preliminary data.</text>
</comment>
<keyword evidence="7 8" id="KW-0961">Cell wall biogenesis/degradation</keyword>
<name>A0A419F7P2_9BACT</name>
<feature type="binding site" evidence="7">
    <location>
        <begin position="116"/>
        <end position="122"/>
    </location>
    <ligand>
        <name>ATP</name>
        <dbReference type="ChEBI" id="CHEBI:30616"/>
    </ligand>
</feature>
<dbReference type="SUPFAM" id="SSF53244">
    <property type="entry name" value="MurD-like peptide ligases, peptide-binding domain"/>
    <property type="match status" value="1"/>
</dbReference>
<evidence type="ECO:0000259" key="10">
    <source>
        <dbReference type="Pfam" id="PF08245"/>
    </source>
</evidence>
<dbReference type="GO" id="GO:0005737">
    <property type="term" value="C:cytoplasm"/>
    <property type="evidence" value="ECO:0007669"/>
    <property type="project" value="UniProtKB-SubCell"/>
</dbReference>
<dbReference type="Pfam" id="PF21799">
    <property type="entry name" value="MurD-like_N"/>
    <property type="match status" value="1"/>
</dbReference>
<dbReference type="GO" id="GO:0071555">
    <property type="term" value="P:cell wall organization"/>
    <property type="evidence" value="ECO:0007669"/>
    <property type="project" value="UniProtKB-KW"/>
</dbReference>
<dbReference type="AlphaFoldDB" id="A0A419F7P2"/>
<comment type="pathway">
    <text evidence="2 7 8">Cell wall biogenesis; peptidoglycan biosynthesis.</text>
</comment>
<evidence type="ECO:0000313" key="11">
    <source>
        <dbReference type="EMBL" id="RJP74438.1"/>
    </source>
</evidence>
<evidence type="ECO:0000313" key="12">
    <source>
        <dbReference type="Proteomes" id="UP000285961"/>
    </source>
</evidence>
<evidence type="ECO:0000256" key="7">
    <source>
        <dbReference type="HAMAP-Rule" id="MF_00639"/>
    </source>
</evidence>
<feature type="domain" description="Mur ligase central" evidence="10">
    <location>
        <begin position="114"/>
        <end position="290"/>
    </location>
</feature>
<protein>
    <recommendedName>
        <fullName evidence="7 8">UDP-N-acetylmuramoylalanine--D-glutamate ligase</fullName>
        <ecNumber evidence="7 8">6.3.2.9</ecNumber>
    </recommendedName>
    <alternativeName>
        <fullName evidence="7">D-glutamic acid-adding enzyme</fullName>
    </alternativeName>
    <alternativeName>
        <fullName evidence="7">UDP-N-acetylmuramoyl-L-alanyl-D-glutamate synthetase</fullName>
    </alternativeName>
</protein>
<keyword evidence="7 8" id="KW-0573">Peptidoglycan synthesis</keyword>
<dbReference type="PANTHER" id="PTHR43692:SF1">
    <property type="entry name" value="UDP-N-ACETYLMURAMOYLALANINE--D-GLUTAMATE LIGASE"/>
    <property type="match status" value="1"/>
</dbReference>
<dbReference type="PANTHER" id="PTHR43692">
    <property type="entry name" value="UDP-N-ACETYLMURAMOYLALANINE--D-GLUTAMATE LIGASE"/>
    <property type="match status" value="1"/>
</dbReference>
<organism evidence="11 12">
    <name type="scientific">Candidatus Abyssobacteria bacterium SURF_17</name>
    <dbReference type="NCBI Taxonomy" id="2093361"/>
    <lineage>
        <taxon>Bacteria</taxon>
        <taxon>Pseudomonadati</taxon>
        <taxon>Candidatus Hydrogenedentota</taxon>
        <taxon>Candidatus Abyssobacteria</taxon>
    </lineage>
</organism>
<dbReference type="GO" id="GO:0008360">
    <property type="term" value="P:regulation of cell shape"/>
    <property type="evidence" value="ECO:0007669"/>
    <property type="project" value="UniProtKB-KW"/>
</dbReference>
<keyword evidence="3 7" id="KW-0963">Cytoplasm</keyword>
<dbReference type="NCBIfam" id="TIGR01087">
    <property type="entry name" value="murD"/>
    <property type="match status" value="1"/>
</dbReference>
<keyword evidence="6 7" id="KW-0067">ATP-binding</keyword>
<comment type="catalytic activity">
    <reaction evidence="7 8">
        <text>UDP-N-acetyl-alpha-D-muramoyl-L-alanine + D-glutamate + ATP = UDP-N-acetyl-alpha-D-muramoyl-L-alanyl-D-glutamate + ADP + phosphate + H(+)</text>
        <dbReference type="Rhea" id="RHEA:16429"/>
        <dbReference type="ChEBI" id="CHEBI:15378"/>
        <dbReference type="ChEBI" id="CHEBI:29986"/>
        <dbReference type="ChEBI" id="CHEBI:30616"/>
        <dbReference type="ChEBI" id="CHEBI:43474"/>
        <dbReference type="ChEBI" id="CHEBI:83898"/>
        <dbReference type="ChEBI" id="CHEBI:83900"/>
        <dbReference type="ChEBI" id="CHEBI:456216"/>
        <dbReference type="EC" id="6.3.2.9"/>
    </reaction>
</comment>